<keyword evidence="1" id="KW-0175">Coiled coil</keyword>
<accession>A0A8S1CAT2</accession>
<feature type="coiled-coil region" evidence="1">
    <location>
        <begin position="50"/>
        <end position="98"/>
    </location>
</feature>
<sequence length="135" mass="15195">MYKVQFLSFPPASVTEAKLQSPPLTIVCKTGSIEELCQKDKLLEDQRKIIVEIRIKLDEKHKELEELRQSLDSQDSTVDWLEAEKQQLQQRLLEADVKLEKSVKAVQTLVSRNQELAARVDQIGSTTSGSTSGAN</sequence>
<proteinExistence type="predicted"/>
<organism evidence="2 3">
    <name type="scientific">Cloeon dipterum</name>
    <dbReference type="NCBI Taxonomy" id="197152"/>
    <lineage>
        <taxon>Eukaryota</taxon>
        <taxon>Metazoa</taxon>
        <taxon>Ecdysozoa</taxon>
        <taxon>Arthropoda</taxon>
        <taxon>Hexapoda</taxon>
        <taxon>Insecta</taxon>
        <taxon>Pterygota</taxon>
        <taxon>Palaeoptera</taxon>
        <taxon>Ephemeroptera</taxon>
        <taxon>Pisciforma</taxon>
        <taxon>Baetidae</taxon>
        <taxon>Cloeon</taxon>
    </lineage>
</organism>
<dbReference type="Proteomes" id="UP000494165">
    <property type="component" value="Unassembled WGS sequence"/>
</dbReference>
<name>A0A8S1CAT2_9INSE</name>
<keyword evidence="3" id="KW-1185">Reference proteome</keyword>
<reference evidence="2 3" key="1">
    <citation type="submission" date="2020-04" db="EMBL/GenBank/DDBJ databases">
        <authorList>
            <person name="Alioto T."/>
            <person name="Alioto T."/>
            <person name="Gomez Garrido J."/>
        </authorList>
    </citation>
    <scope>NUCLEOTIDE SEQUENCE [LARGE SCALE GENOMIC DNA]</scope>
</reference>
<gene>
    <name evidence="2" type="ORF">CLODIP_2_CD16001</name>
</gene>
<evidence type="ECO:0000256" key="1">
    <source>
        <dbReference type="SAM" id="Coils"/>
    </source>
</evidence>
<evidence type="ECO:0000313" key="3">
    <source>
        <dbReference type="Proteomes" id="UP000494165"/>
    </source>
</evidence>
<dbReference type="AlphaFoldDB" id="A0A8S1CAT2"/>
<dbReference type="EMBL" id="CADEPI010000026">
    <property type="protein sequence ID" value="CAB3366567.1"/>
    <property type="molecule type" value="Genomic_DNA"/>
</dbReference>
<evidence type="ECO:0000313" key="2">
    <source>
        <dbReference type="EMBL" id="CAB3366567.1"/>
    </source>
</evidence>
<comment type="caution">
    <text evidence="2">The sequence shown here is derived from an EMBL/GenBank/DDBJ whole genome shotgun (WGS) entry which is preliminary data.</text>
</comment>
<protein>
    <submittedName>
        <fullName evidence="2">Uncharacterized protein</fullName>
    </submittedName>
</protein>